<accession>A0A2R3IU31</accession>
<dbReference type="AlphaFoldDB" id="A0A2R3IU31"/>
<gene>
    <name evidence="1" type="ORF">CSB93_2769</name>
</gene>
<evidence type="ECO:0000313" key="2">
    <source>
        <dbReference type="Proteomes" id="UP000238390"/>
    </source>
</evidence>
<name>A0A2R3IU31_9PSED</name>
<organism evidence="1 2">
    <name type="scientific">Pseudomonas paraeruginosa</name>
    <dbReference type="NCBI Taxonomy" id="2994495"/>
    <lineage>
        <taxon>Bacteria</taxon>
        <taxon>Pseudomonadati</taxon>
        <taxon>Pseudomonadota</taxon>
        <taxon>Gammaproteobacteria</taxon>
        <taxon>Pseudomonadales</taxon>
        <taxon>Pseudomonadaceae</taxon>
        <taxon>Pseudomonas</taxon>
    </lineage>
</organism>
<evidence type="ECO:0000313" key="1">
    <source>
        <dbReference type="EMBL" id="AVK05430.1"/>
    </source>
</evidence>
<sequence length="271" mass="30851">MLKSVIAIRSKYYVSVLLQRLKIARVSQITPALAEVAGHGNTTDYSAFRADFYRYKAGENIKNDSLLREVDRLLPGTARVVSHPLWLLLSNRGAGELELIEYAQRLEPSLSQYLIKYDECTRAIAFRRLSKNHGCFKPGSKFLRKIDRRGLDELAALLIGIKSHELRCEYCVSWPLRELVMRFFIEISVMPEFNSVIEDLYKEAHGVLAEFSYVGKYDGEVCLAFAQQWARQELGHMLDIIKNVSSGRVSRGSKYSEILQCDRAVGCTSDD</sequence>
<protein>
    <submittedName>
        <fullName evidence="1">Uncharacterized protein</fullName>
    </submittedName>
</protein>
<dbReference type="EMBL" id="CP027169">
    <property type="protein sequence ID" value="AVK05430.1"/>
    <property type="molecule type" value="Genomic_DNA"/>
</dbReference>
<keyword evidence="2" id="KW-1185">Reference proteome</keyword>
<reference evidence="1 2" key="1">
    <citation type="submission" date="2018-02" db="EMBL/GenBank/DDBJ databases">
        <title>FDA/CDC Antimicrobial Resistant Isolate Bank Genome Sequencing.</title>
        <authorList>
            <person name="Benahmed F.H."/>
            <person name="Lutgring J.D."/>
            <person name="Yoo B."/>
            <person name="Machado M."/>
            <person name="Brown A."/>
            <person name="McAllister G."/>
            <person name="Perry A."/>
            <person name="Halpin A.L."/>
            <person name="Vavikolanu K."/>
            <person name="Ott S."/>
            <person name="Zhao X."/>
            <person name="Tallon L.J."/>
            <person name="Sadzewicz L."/>
            <person name="Aluvathingal J."/>
            <person name="Nadendla S."/>
            <person name="Voskania-kordi A."/>
            <person name="Simonyan V."/>
            <person name="Patel J."/>
            <person name="Shawar R.M."/>
        </authorList>
    </citation>
    <scope>NUCLEOTIDE SEQUENCE [LARGE SCALE GENOMIC DNA]</scope>
    <source>
        <strain evidence="1 2">AR_0356</strain>
    </source>
</reference>
<dbReference type="Proteomes" id="UP000238390">
    <property type="component" value="Chromosome"/>
</dbReference>
<proteinExistence type="predicted"/>